<dbReference type="RefSeq" id="XP_006666261.1">
    <property type="nucleotide sequence ID" value="XM_006666198.1"/>
</dbReference>
<evidence type="ECO:0000313" key="3">
    <source>
        <dbReference type="EMBL" id="EGX96384.1"/>
    </source>
</evidence>
<dbReference type="Proteomes" id="UP000001610">
    <property type="component" value="Unassembled WGS sequence"/>
</dbReference>
<feature type="coiled-coil region" evidence="1">
    <location>
        <begin position="345"/>
        <end position="372"/>
    </location>
</feature>
<dbReference type="GeneID" id="18163073"/>
<feature type="region of interest" description="Disordered" evidence="2">
    <location>
        <begin position="1"/>
        <end position="67"/>
    </location>
</feature>
<dbReference type="OrthoDB" id="4870773at2759"/>
<keyword evidence="4" id="KW-1185">Reference proteome</keyword>
<gene>
    <name evidence="3" type="ORF">CCM_01040</name>
</gene>
<name>G3J2Q0_CORMM</name>
<dbReference type="AlphaFoldDB" id="G3J2Q0"/>
<protein>
    <submittedName>
        <fullName evidence="3">Uncharacterized protein</fullName>
    </submittedName>
</protein>
<feature type="compositionally biased region" description="Low complexity" evidence="2">
    <location>
        <begin position="264"/>
        <end position="276"/>
    </location>
</feature>
<organism evidence="3 4">
    <name type="scientific">Cordyceps militaris (strain CM01)</name>
    <name type="common">Caterpillar fungus</name>
    <dbReference type="NCBI Taxonomy" id="983644"/>
    <lineage>
        <taxon>Eukaryota</taxon>
        <taxon>Fungi</taxon>
        <taxon>Dikarya</taxon>
        <taxon>Ascomycota</taxon>
        <taxon>Pezizomycotina</taxon>
        <taxon>Sordariomycetes</taxon>
        <taxon>Hypocreomycetidae</taxon>
        <taxon>Hypocreales</taxon>
        <taxon>Cordycipitaceae</taxon>
        <taxon>Cordyceps</taxon>
    </lineage>
</organism>
<feature type="compositionally biased region" description="Low complexity" evidence="2">
    <location>
        <begin position="20"/>
        <end position="32"/>
    </location>
</feature>
<keyword evidence="1" id="KW-0175">Coiled coil</keyword>
<evidence type="ECO:0000256" key="2">
    <source>
        <dbReference type="SAM" id="MobiDB-lite"/>
    </source>
</evidence>
<accession>G3J2Q0</accession>
<evidence type="ECO:0000313" key="4">
    <source>
        <dbReference type="Proteomes" id="UP000001610"/>
    </source>
</evidence>
<evidence type="ECO:0000256" key="1">
    <source>
        <dbReference type="SAM" id="Coils"/>
    </source>
</evidence>
<dbReference type="OMA" id="GRINPGM"/>
<feature type="region of interest" description="Disordered" evidence="2">
    <location>
        <begin position="253"/>
        <end position="286"/>
    </location>
</feature>
<dbReference type="KEGG" id="cmt:CCM_01040"/>
<dbReference type="VEuPathDB" id="FungiDB:CCM_01040"/>
<proteinExistence type="predicted"/>
<reference evidence="3 4" key="1">
    <citation type="journal article" date="2011" name="Genome Biol.">
        <title>Genome sequence of the insect pathogenic fungus Cordyceps militaris, a valued traditional Chinese medicine.</title>
        <authorList>
            <person name="Zheng P."/>
            <person name="Xia Y."/>
            <person name="Xiao G."/>
            <person name="Xiong C."/>
            <person name="Hu X."/>
            <person name="Zhang S."/>
            <person name="Zheng H."/>
            <person name="Huang Y."/>
            <person name="Zhou Y."/>
            <person name="Wang S."/>
            <person name="Zhao G.P."/>
            <person name="Liu X."/>
            <person name="St Leger R.J."/>
            <person name="Wang C."/>
        </authorList>
    </citation>
    <scope>NUCLEOTIDE SEQUENCE [LARGE SCALE GENOMIC DNA]</scope>
    <source>
        <strain evidence="3 4">CM01</strain>
    </source>
</reference>
<dbReference type="EMBL" id="JH126399">
    <property type="protein sequence ID" value="EGX96384.1"/>
    <property type="molecule type" value="Genomic_DNA"/>
</dbReference>
<dbReference type="InParanoid" id="G3J2Q0"/>
<sequence length="372" mass="40962">MLEKEAPSAAATLKAEEPEAAAAAAAGRASTKPRAKQTAAAPSRSRKPAAKNRVAKPARARPKTFSRKMSLIAEAESETAAFAADGDGLVWTAPMPDGRIPAPRPSEDVFPRLPDDANPIDRATFERLALVWAEEAGRWTEDMQRSLLHNLPRARVTKSTATFSNHYISRTVRVSGVVPTWGQFLALRVMFGPAVCFREQWAVEFARRYPLALEDAYDGVVPDTAHEVRNILDGKIGMPVVSRRKITIRELAKDRKRTRKRRPAAAAAASQSQAAPGKKDDDWAEEEEAEVVVGMVAGRQPPKKDEVDEVAEDAWNEAAASAASMDPNTVIAKLRKRYCDQMAQIQRLRKDNDEIRKSLDAFNNMAAKVKDE</sequence>
<dbReference type="HOGENOM" id="CLU_743972_0_0_1"/>
<feature type="compositionally biased region" description="Basic residues" evidence="2">
    <location>
        <begin position="44"/>
        <end position="66"/>
    </location>
</feature>
<feature type="compositionally biased region" description="Basic residues" evidence="2">
    <location>
        <begin position="254"/>
        <end position="263"/>
    </location>
</feature>
<dbReference type="eggNOG" id="ENOG502THA8">
    <property type="taxonomic scope" value="Eukaryota"/>
</dbReference>